<evidence type="ECO:0000256" key="12">
    <source>
        <dbReference type="RuleBase" id="RU366014"/>
    </source>
</evidence>
<organism evidence="15">
    <name type="scientific">Blastobotrys adeninivorans</name>
    <name type="common">Yeast</name>
    <name type="synonym">Arxula adeninivorans</name>
    <dbReference type="NCBI Taxonomy" id="409370"/>
    <lineage>
        <taxon>Eukaryota</taxon>
        <taxon>Fungi</taxon>
        <taxon>Dikarya</taxon>
        <taxon>Ascomycota</taxon>
        <taxon>Saccharomycotina</taxon>
        <taxon>Dipodascomycetes</taxon>
        <taxon>Dipodascales</taxon>
        <taxon>Trichomonascaceae</taxon>
        <taxon>Blastobotrys</taxon>
    </lineage>
</organism>
<dbReference type="InterPro" id="IPR037160">
    <property type="entry name" value="DNA_Pol_thumb_sf"/>
</dbReference>
<dbReference type="PANTHER" id="PTHR11276:SF28">
    <property type="entry name" value="DNA POLYMERASE LAMBDA"/>
    <property type="match status" value="1"/>
</dbReference>
<dbReference type="GO" id="GO:0006303">
    <property type="term" value="P:double-strand break repair via nonhomologous end joining"/>
    <property type="evidence" value="ECO:0007669"/>
    <property type="project" value="TreeGrafter"/>
</dbReference>
<feature type="active site" description="Nucleophile; Schiff-base intermediate with DNA; for 5'-dRP lyase activity" evidence="11">
    <location>
        <position position="377"/>
    </location>
</feature>
<dbReference type="GO" id="GO:0005634">
    <property type="term" value="C:nucleus"/>
    <property type="evidence" value="ECO:0007669"/>
    <property type="project" value="UniProtKB-SubCell"/>
</dbReference>
<keyword evidence="5" id="KW-0235">DNA replication</keyword>
<dbReference type="InterPro" id="IPR027421">
    <property type="entry name" value="DNA_pol_lamdba_lyase_dom_sf"/>
</dbReference>
<dbReference type="Gene3D" id="1.10.150.20">
    <property type="entry name" value="5' to 3' exonuclease, C-terminal subdomain"/>
    <property type="match status" value="1"/>
</dbReference>
<dbReference type="SUPFAM" id="SSF52113">
    <property type="entry name" value="BRCT domain"/>
    <property type="match status" value="1"/>
</dbReference>
<dbReference type="InterPro" id="IPR002054">
    <property type="entry name" value="DNA-dir_DNA_pol_X"/>
</dbReference>
<dbReference type="CDD" id="cd00141">
    <property type="entry name" value="NT_POLXc"/>
    <property type="match status" value="1"/>
</dbReference>
<dbReference type="SUPFAM" id="SSF47802">
    <property type="entry name" value="DNA polymerase beta, N-terminal domain-like"/>
    <property type="match status" value="1"/>
</dbReference>
<evidence type="ECO:0000313" key="15">
    <source>
        <dbReference type="EMBL" id="CDP34146.1"/>
    </source>
</evidence>
<dbReference type="InterPro" id="IPR001357">
    <property type="entry name" value="BRCT_dom"/>
</dbReference>
<dbReference type="Pfam" id="PF14716">
    <property type="entry name" value="HHH_8"/>
    <property type="match status" value="1"/>
</dbReference>
<evidence type="ECO:0000256" key="11">
    <source>
        <dbReference type="PIRSR" id="PIRSR622312-50"/>
    </source>
</evidence>
<dbReference type="GO" id="GO:0003677">
    <property type="term" value="F:DNA binding"/>
    <property type="evidence" value="ECO:0007669"/>
    <property type="project" value="UniProtKB-UniRule"/>
</dbReference>
<dbReference type="InterPro" id="IPR036420">
    <property type="entry name" value="BRCT_dom_sf"/>
</dbReference>
<dbReference type="PRINTS" id="PR00870">
    <property type="entry name" value="DNAPOLXBETA"/>
</dbReference>
<feature type="region of interest" description="Disordered" evidence="13">
    <location>
        <begin position="38"/>
        <end position="82"/>
    </location>
</feature>
<keyword evidence="7 12" id="KW-0239">DNA-directed DNA polymerase</keyword>
<feature type="compositionally biased region" description="Polar residues" evidence="13">
    <location>
        <begin position="50"/>
        <end position="62"/>
    </location>
</feature>
<dbReference type="Gene3D" id="1.10.150.110">
    <property type="entry name" value="DNA polymerase beta, N-terminal domain-like"/>
    <property type="match status" value="1"/>
</dbReference>
<dbReference type="AlphaFoldDB" id="A0A060T4Q9"/>
<reference evidence="15" key="2">
    <citation type="submission" date="2014-06" db="EMBL/GenBank/DDBJ databases">
        <title>The complete genome of Blastobotrys (Arxula) adeninivorans LS3 - a yeast of biotechnological interest.</title>
        <authorList>
            <person name="Kunze G."/>
            <person name="Gaillardin C."/>
            <person name="Czernicka M."/>
            <person name="Durrens P."/>
            <person name="Martin T."/>
            <person name="Boer E."/>
            <person name="Gabaldon T."/>
            <person name="Cruz J."/>
            <person name="Talla E."/>
            <person name="Marck C."/>
            <person name="Goffeau A."/>
            <person name="Barbe V."/>
            <person name="Baret P."/>
            <person name="Baronian K."/>
            <person name="Beier S."/>
            <person name="Bleykasten C."/>
            <person name="Bode R."/>
            <person name="Casaregola S."/>
            <person name="Despons L."/>
            <person name="Fairhead C."/>
            <person name="Giersberg M."/>
            <person name="Gierski P."/>
            <person name="Hahnel U."/>
            <person name="Hartmann A."/>
            <person name="Jankowska D."/>
            <person name="Jubin C."/>
            <person name="Jung P."/>
            <person name="Lafontaine I."/>
            <person name="Leh-Louis V."/>
            <person name="Lemaire M."/>
            <person name="Marcet-Houben M."/>
            <person name="Mascher M."/>
            <person name="Morel G."/>
            <person name="Richard G.-F."/>
            <person name="Riechen J."/>
            <person name="Sacerdot C."/>
            <person name="Sarkar A."/>
            <person name="Savel G."/>
            <person name="Schacherer J."/>
            <person name="Sherman D."/>
            <person name="Straub M.-L."/>
            <person name="Stein N."/>
            <person name="Thierry A."/>
            <person name="Trautwein-Schult A."/>
            <person name="Westhof E."/>
            <person name="Worch S."/>
            <person name="Dujon B."/>
            <person name="Souciet J.-L."/>
            <person name="Wincker P."/>
            <person name="Scholz U."/>
            <person name="Neuveglise N."/>
        </authorList>
    </citation>
    <scope>NUCLEOTIDE SEQUENCE</scope>
    <source>
        <strain evidence="15">LS3</strain>
    </source>
</reference>
<dbReference type="InterPro" id="IPR010996">
    <property type="entry name" value="HHH_MUS81"/>
</dbReference>
<feature type="compositionally biased region" description="Acidic residues" evidence="13">
    <location>
        <begin position="248"/>
        <end position="262"/>
    </location>
</feature>
<comment type="subcellular location">
    <subcellularLocation>
        <location evidence="12">Nucleus</location>
    </subcellularLocation>
</comment>
<keyword evidence="9" id="KW-0456">Lyase</keyword>
<comment type="similarity">
    <text evidence="12">Belongs to the DNA polymerase type-X family.</text>
</comment>
<dbReference type="SUPFAM" id="SSF81585">
    <property type="entry name" value="PsbU/PolX domain-like"/>
    <property type="match status" value="1"/>
</dbReference>
<dbReference type="GO" id="GO:0016829">
    <property type="term" value="F:lyase activity"/>
    <property type="evidence" value="ECO:0007669"/>
    <property type="project" value="UniProtKB-KW"/>
</dbReference>
<keyword evidence="8 12" id="KW-0234">DNA repair</keyword>
<evidence type="ECO:0000256" key="9">
    <source>
        <dbReference type="ARBA" id="ARBA00023239"/>
    </source>
</evidence>
<keyword evidence="4 12" id="KW-0548">Nucleotidyltransferase</keyword>
<evidence type="ECO:0000256" key="8">
    <source>
        <dbReference type="ARBA" id="ARBA00023204"/>
    </source>
</evidence>
<dbReference type="PANTHER" id="PTHR11276">
    <property type="entry name" value="DNA POLYMERASE TYPE-X FAMILY MEMBER"/>
    <property type="match status" value="1"/>
</dbReference>
<feature type="compositionally biased region" description="Basic and acidic residues" evidence="13">
    <location>
        <begin position="263"/>
        <end position="278"/>
    </location>
</feature>
<sequence>MKWVHGNSSQELDEFFATQDLLLEDDCSDEKGMKIVEGSVRQEGAEARVSPNTAIPSRTTKTGVKRRSSSTGKRSTKGKKKSHGLSNLFDGLVFLFVPRAMATSTLGRTKASIFTSHGAKVVNEFDGTVTHIVVIKDVSVETVIKMLGGTVDVPIVRDSWASECIEDSTILSHVPYELEFECKTEILPRISSPSKEESIPFKKSSESNAIQVSVNAPREPKNEKSEPLDHPESFGQFIEYAKLEREAEEYLSDKEEPEDDVKNDDKNDGRSDYVHKNDLMVRKNAPPVYNGRRRRRVDVSKFLCAQTTSHKAAEKSPNDRVISLFSLMMSHYEMAGDQWRVQAYRKAITALRNQKKQINSASEAIKIHGIGARLAQKLEEIVSTGRLERLNDAQHDEASKVISTLVNIHGVGVKTAQKWYHQGVRSLEDALKRPDLSETQKIGIEKYDDFIQRMPRHIVQEHYEFVKKSLYSIDPSMEIHLMGSFRRGKPTCGDIDILLTKKDAQYEDLETALNKLLITLEQCKFVQCTLAGHHFQRGKWMGATALPGDPIWRRMDILLVPYEEMGAASIYYTGNDLFNRSLRLLANKKGYRLNEHGLFHDSLPGRINDKRVDYSPADLVESRDERKIFEILSVPYCHPTKRNVG</sequence>
<comment type="function">
    <text evidence="12">DNA polymerase that functions in several pathways of DNA repair. Involved in base excision repair (BER) responsible for repair of lesions that give rise to abasic (AP) sites in DNA. Also contributes to DNA double-strand break repair by non-homologous end joining and homologous recombination. Has both template-dependent and template-independent (terminal transferase) DNA polymerase activities. Has also a 5'-deoxyribose-5-phosphate lyase (dRP lyase) activity.</text>
</comment>
<evidence type="ECO:0000256" key="13">
    <source>
        <dbReference type="SAM" id="MobiDB-lite"/>
    </source>
</evidence>
<dbReference type="Gene3D" id="3.40.50.10190">
    <property type="entry name" value="BRCT domain"/>
    <property type="match status" value="1"/>
</dbReference>
<feature type="compositionally biased region" description="Basic and acidic residues" evidence="13">
    <location>
        <begin position="218"/>
        <end position="231"/>
    </location>
</feature>
<dbReference type="InterPro" id="IPR002008">
    <property type="entry name" value="DNA_pol_X_beta-like"/>
</dbReference>
<gene>
    <name evidence="15" type="ORF">GNLVRS02_ARAD1C05742g</name>
</gene>
<dbReference type="InterPro" id="IPR018944">
    <property type="entry name" value="DNA_pol_lambd_fingers_domain"/>
</dbReference>
<dbReference type="InterPro" id="IPR043519">
    <property type="entry name" value="NT_sf"/>
</dbReference>
<keyword evidence="6 12" id="KW-0227">DNA damage</keyword>
<dbReference type="GO" id="GO:0003887">
    <property type="term" value="F:DNA-directed DNA polymerase activity"/>
    <property type="evidence" value="ECO:0007669"/>
    <property type="project" value="UniProtKB-UniRule"/>
</dbReference>
<evidence type="ECO:0000256" key="2">
    <source>
        <dbReference type="ARBA" id="ARBA00022634"/>
    </source>
</evidence>
<feature type="compositionally biased region" description="Basic residues" evidence="13">
    <location>
        <begin position="63"/>
        <end position="82"/>
    </location>
</feature>
<keyword evidence="3 12" id="KW-0808">Transferase</keyword>
<dbReference type="InterPro" id="IPR028207">
    <property type="entry name" value="DNA_pol_B_palm_palm"/>
</dbReference>
<dbReference type="Pfam" id="PF10391">
    <property type="entry name" value="DNA_pol_lambd_f"/>
    <property type="match status" value="1"/>
</dbReference>
<keyword evidence="12" id="KW-0539">Nucleus</keyword>
<feature type="region of interest" description="Disordered" evidence="13">
    <location>
        <begin position="194"/>
        <end position="231"/>
    </location>
</feature>
<comment type="cofactor">
    <cofactor evidence="1">
        <name>Mn(2+)</name>
        <dbReference type="ChEBI" id="CHEBI:29035"/>
    </cofactor>
</comment>
<dbReference type="InterPro" id="IPR029398">
    <property type="entry name" value="PolB_thumb"/>
</dbReference>
<dbReference type="Pfam" id="PF14792">
    <property type="entry name" value="DNA_pol_B_palm"/>
    <property type="match status" value="1"/>
</dbReference>
<evidence type="ECO:0000256" key="6">
    <source>
        <dbReference type="ARBA" id="ARBA00022763"/>
    </source>
</evidence>
<dbReference type="EC" id="2.7.7.7" evidence="12"/>
<comment type="catalytic activity">
    <reaction evidence="10 12">
        <text>DNA(n) + a 2'-deoxyribonucleoside 5'-triphosphate = DNA(n+1) + diphosphate</text>
        <dbReference type="Rhea" id="RHEA:22508"/>
        <dbReference type="Rhea" id="RHEA-COMP:17339"/>
        <dbReference type="Rhea" id="RHEA-COMP:17340"/>
        <dbReference type="ChEBI" id="CHEBI:33019"/>
        <dbReference type="ChEBI" id="CHEBI:61560"/>
        <dbReference type="ChEBI" id="CHEBI:173112"/>
        <dbReference type="EC" id="2.7.7.7"/>
    </reaction>
</comment>
<feature type="compositionally biased region" description="Basic and acidic residues" evidence="13">
    <location>
        <begin position="194"/>
        <end position="205"/>
    </location>
</feature>
<feature type="region of interest" description="Disordered" evidence="13">
    <location>
        <begin position="248"/>
        <end position="278"/>
    </location>
</feature>
<dbReference type="PROSITE" id="PS50172">
    <property type="entry name" value="BRCT"/>
    <property type="match status" value="1"/>
</dbReference>
<feature type="domain" description="BRCT" evidence="14">
    <location>
        <begin position="84"/>
        <end position="178"/>
    </location>
</feature>
<evidence type="ECO:0000259" key="14">
    <source>
        <dbReference type="PROSITE" id="PS50172"/>
    </source>
</evidence>
<evidence type="ECO:0000256" key="1">
    <source>
        <dbReference type="ARBA" id="ARBA00001936"/>
    </source>
</evidence>
<dbReference type="InterPro" id="IPR022312">
    <property type="entry name" value="DNA_pol_X"/>
</dbReference>
<dbReference type="GO" id="GO:0046872">
    <property type="term" value="F:metal ion binding"/>
    <property type="evidence" value="ECO:0007669"/>
    <property type="project" value="UniProtKB-UniRule"/>
</dbReference>
<dbReference type="PhylomeDB" id="A0A060T4Q9"/>
<dbReference type="Gene3D" id="3.30.460.10">
    <property type="entry name" value="Beta Polymerase, domain 2"/>
    <property type="match status" value="1"/>
</dbReference>
<dbReference type="SMART" id="SM00483">
    <property type="entry name" value="POLXc"/>
    <property type="match status" value="1"/>
</dbReference>
<evidence type="ECO:0000256" key="10">
    <source>
        <dbReference type="ARBA" id="ARBA00049244"/>
    </source>
</evidence>
<evidence type="ECO:0000256" key="4">
    <source>
        <dbReference type="ARBA" id="ARBA00022695"/>
    </source>
</evidence>
<evidence type="ECO:0000256" key="7">
    <source>
        <dbReference type="ARBA" id="ARBA00022932"/>
    </source>
</evidence>
<evidence type="ECO:0000256" key="3">
    <source>
        <dbReference type="ARBA" id="ARBA00022679"/>
    </source>
</evidence>
<protein>
    <recommendedName>
        <fullName evidence="12">DNA polymerase</fullName>
        <ecNumber evidence="12">2.7.7.7</ecNumber>
    </recommendedName>
</protein>
<dbReference type="SMART" id="SM00292">
    <property type="entry name" value="BRCT"/>
    <property type="match status" value="1"/>
</dbReference>
<dbReference type="EMBL" id="HG937693">
    <property type="protein sequence ID" value="CDP34146.1"/>
    <property type="molecule type" value="Genomic_DNA"/>
</dbReference>
<proteinExistence type="inferred from homology"/>
<dbReference type="Pfam" id="PF14791">
    <property type="entry name" value="DNA_pol_B_thumb"/>
    <property type="match status" value="1"/>
</dbReference>
<dbReference type="SUPFAM" id="SSF81301">
    <property type="entry name" value="Nucleotidyltransferase"/>
    <property type="match status" value="1"/>
</dbReference>
<dbReference type="FunFam" id="1.10.150.110:FF:000005">
    <property type="entry name" value="DNA polymerase POL4"/>
    <property type="match status" value="1"/>
</dbReference>
<keyword evidence="2" id="KW-0237">DNA synthesis</keyword>
<dbReference type="PRINTS" id="PR00869">
    <property type="entry name" value="DNAPOLX"/>
</dbReference>
<name>A0A060T4Q9_BLAAD</name>
<evidence type="ECO:0000256" key="5">
    <source>
        <dbReference type="ARBA" id="ARBA00022705"/>
    </source>
</evidence>
<dbReference type="Gene3D" id="3.30.210.10">
    <property type="entry name" value="DNA polymerase, thumb domain"/>
    <property type="match status" value="1"/>
</dbReference>
<accession>A0A060T4Q9</accession>
<reference evidence="15" key="1">
    <citation type="submission" date="2014-02" db="EMBL/GenBank/DDBJ databases">
        <authorList>
            <person name="Genoscope - CEA"/>
        </authorList>
    </citation>
    <scope>NUCLEOTIDE SEQUENCE</scope>
    <source>
        <strain evidence="15">LS3</strain>
    </source>
</reference>